<dbReference type="Proteomes" id="UP000178448">
    <property type="component" value="Unassembled WGS sequence"/>
</dbReference>
<sequence length="215" mass="22464">MNHKFLIRSLVSGLFVTFLFPQTVAAQNFGSFNEMIGGTTPDDSRSTSVPAGPVIEVSPNSLSMTDLRENTPITVTFDAAVPVFKSGTPSAVADISAGSYVAVFGGGSNGTVAATRIELLPEDQMLDKKKVVVFGNVTAVNGPSVAVNQPYINRIYSLLLLPKPVISSSARAGEGLETVEPGDRIVAVGANNDKGSIIPGIINILFRGRSPTGMP</sequence>
<accession>A0A1F5YML0</accession>
<evidence type="ECO:0000313" key="2">
    <source>
        <dbReference type="EMBL" id="OGG01421.1"/>
    </source>
</evidence>
<feature type="signal peptide" evidence="1">
    <location>
        <begin position="1"/>
        <end position="25"/>
    </location>
</feature>
<dbReference type="AlphaFoldDB" id="A0A1F5YML0"/>
<evidence type="ECO:0008006" key="4">
    <source>
        <dbReference type="Google" id="ProtNLM"/>
    </source>
</evidence>
<dbReference type="STRING" id="1798374.A2Z33_02690"/>
<keyword evidence="1" id="KW-0732">Signal</keyword>
<comment type="caution">
    <text evidence="2">The sequence shown here is derived from an EMBL/GenBank/DDBJ whole genome shotgun (WGS) entry which is preliminary data.</text>
</comment>
<evidence type="ECO:0000256" key="1">
    <source>
        <dbReference type="SAM" id="SignalP"/>
    </source>
</evidence>
<proteinExistence type="predicted"/>
<protein>
    <recommendedName>
        <fullName evidence="4">DUF5666 domain-containing protein</fullName>
    </recommendedName>
</protein>
<organism evidence="2 3">
    <name type="scientific">Candidatus Gottesmanbacteria bacterium RBG_16_52_11</name>
    <dbReference type="NCBI Taxonomy" id="1798374"/>
    <lineage>
        <taxon>Bacteria</taxon>
        <taxon>Candidatus Gottesmaniibacteriota</taxon>
    </lineage>
</organism>
<gene>
    <name evidence="2" type="ORF">A2Z33_02690</name>
</gene>
<dbReference type="EMBL" id="MFJD01000016">
    <property type="protein sequence ID" value="OGG01421.1"/>
    <property type="molecule type" value="Genomic_DNA"/>
</dbReference>
<name>A0A1F5YML0_9BACT</name>
<reference evidence="2 3" key="1">
    <citation type="journal article" date="2016" name="Nat. Commun.">
        <title>Thousands of microbial genomes shed light on interconnected biogeochemical processes in an aquifer system.</title>
        <authorList>
            <person name="Anantharaman K."/>
            <person name="Brown C.T."/>
            <person name="Hug L.A."/>
            <person name="Sharon I."/>
            <person name="Castelle C.J."/>
            <person name="Probst A.J."/>
            <person name="Thomas B.C."/>
            <person name="Singh A."/>
            <person name="Wilkins M.J."/>
            <person name="Karaoz U."/>
            <person name="Brodie E.L."/>
            <person name="Williams K.H."/>
            <person name="Hubbard S.S."/>
            <person name="Banfield J.F."/>
        </authorList>
    </citation>
    <scope>NUCLEOTIDE SEQUENCE [LARGE SCALE GENOMIC DNA]</scope>
</reference>
<feature type="chain" id="PRO_5009522565" description="DUF5666 domain-containing protein" evidence="1">
    <location>
        <begin position="26"/>
        <end position="215"/>
    </location>
</feature>
<evidence type="ECO:0000313" key="3">
    <source>
        <dbReference type="Proteomes" id="UP000178448"/>
    </source>
</evidence>